<dbReference type="WBParaSite" id="Csp11.Scaffold630.g22176.t2">
    <property type="protein sequence ID" value="Csp11.Scaffold630.g22176.t2"/>
    <property type="gene ID" value="Csp11.Scaffold630.g22176"/>
</dbReference>
<accession>A0A1I7V415</accession>
<name>A0A1I7V415_9PELO</name>
<keyword evidence="2" id="KW-1185">Reference proteome</keyword>
<proteinExistence type="predicted"/>
<evidence type="ECO:0000259" key="1">
    <source>
        <dbReference type="Pfam" id="PF07735"/>
    </source>
</evidence>
<dbReference type="AlphaFoldDB" id="A0A1I7V415"/>
<dbReference type="Proteomes" id="UP000095282">
    <property type="component" value="Unplaced"/>
</dbReference>
<dbReference type="Pfam" id="PF07735">
    <property type="entry name" value="FBA_2"/>
    <property type="match status" value="1"/>
</dbReference>
<protein>
    <submittedName>
        <fullName evidence="3">FBA_2 domain-containing protein</fullName>
    </submittedName>
</protein>
<organism evidence="2 3">
    <name type="scientific">Caenorhabditis tropicalis</name>
    <dbReference type="NCBI Taxonomy" id="1561998"/>
    <lineage>
        <taxon>Eukaryota</taxon>
        <taxon>Metazoa</taxon>
        <taxon>Ecdysozoa</taxon>
        <taxon>Nematoda</taxon>
        <taxon>Chromadorea</taxon>
        <taxon>Rhabditida</taxon>
        <taxon>Rhabditina</taxon>
        <taxon>Rhabditomorpha</taxon>
        <taxon>Rhabditoidea</taxon>
        <taxon>Rhabditidae</taxon>
        <taxon>Peloderinae</taxon>
        <taxon>Caenorhabditis</taxon>
    </lineage>
</organism>
<sequence length="277" mass="32509">MFGDSKFRILNMRKEGNSDKKVKINGQWVDYLVNTERDTIAFFWEDLLFGTMKSIEYVTDLFHTDISTMELHENVDNRLLNWVQQRQKSLKNVHIFTDNARNEIYDAEKLKNIILSCKSEEIIIDARSSEELEIPNYYVKCNMFVCVIGKWITMETVMTIDCEVILLCEPSEPKFSGEELNRFLKHWINGGSLRLKTFYAAVGTDSTLQLFDGIGKNQKMEEKVYQTLYGNYKMTFRNWYQIQRNDGVMAAVQFLASDELNFYIFQFAVWPDANGNF</sequence>
<dbReference type="PANTHER" id="PTHR21503:SF8">
    <property type="entry name" value="F-BOX ASSOCIATED DOMAIN-CONTAINING PROTEIN-RELATED"/>
    <property type="match status" value="1"/>
</dbReference>
<feature type="domain" description="Sdz-33 F-box" evidence="1">
    <location>
        <begin position="149"/>
        <end position="199"/>
    </location>
</feature>
<evidence type="ECO:0000313" key="3">
    <source>
        <dbReference type="WBParaSite" id="Csp11.Scaffold630.g22176.t2"/>
    </source>
</evidence>
<dbReference type="InterPro" id="IPR012885">
    <property type="entry name" value="F-box_Sdz-33"/>
</dbReference>
<evidence type="ECO:0000313" key="2">
    <source>
        <dbReference type="Proteomes" id="UP000095282"/>
    </source>
</evidence>
<reference evidence="3" key="1">
    <citation type="submission" date="2016-11" db="UniProtKB">
        <authorList>
            <consortium name="WormBaseParasite"/>
        </authorList>
    </citation>
    <scope>IDENTIFICATION</scope>
</reference>
<dbReference type="PANTHER" id="PTHR21503">
    <property type="entry name" value="F-BOX-CONTAINING HYPOTHETICAL PROTEIN C.ELEGANS"/>
    <property type="match status" value="1"/>
</dbReference>